<dbReference type="InterPro" id="IPR021403">
    <property type="entry name" value="DUF3043"/>
</dbReference>
<keyword evidence="2" id="KW-1133">Transmembrane helix</keyword>
<evidence type="ECO:0000313" key="3">
    <source>
        <dbReference type="EMBL" id="BBH18264.1"/>
    </source>
</evidence>
<proteinExistence type="predicted"/>
<dbReference type="EMBL" id="AP019307">
    <property type="protein sequence ID" value="BBH18264.1"/>
    <property type="molecule type" value="Genomic_DNA"/>
</dbReference>
<name>A0A3G9J4B8_9ACTN</name>
<gene>
    <name evidence="3" type="ORF">Back2_25510</name>
</gene>
<accession>A0A3G9J4B8</accession>
<feature type="region of interest" description="Disordered" evidence="1">
    <location>
        <begin position="1"/>
        <end position="54"/>
    </location>
</feature>
<evidence type="ECO:0000313" key="4">
    <source>
        <dbReference type="Proteomes" id="UP000271573"/>
    </source>
</evidence>
<evidence type="ECO:0008006" key="5">
    <source>
        <dbReference type="Google" id="ProtNLM"/>
    </source>
</evidence>
<keyword evidence="2" id="KW-0812">Transmembrane</keyword>
<dbReference type="AlphaFoldDB" id="A0A3G9J4B8"/>
<evidence type="ECO:0000256" key="2">
    <source>
        <dbReference type="SAM" id="Phobius"/>
    </source>
</evidence>
<organism evidence="3 4">
    <name type="scientific">Nocardioides baekrokdamisoli</name>
    <dbReference type="NCBI Taxonomy" id="1804624"/>
    <lineage>
        <taxon>Bacteria</taxon>
        <taxon>Bacillati</taxon>
        <taxon>Actinomycetota</taxon>
        <taxon>Actinomycetes</taxon>
        <taxon>Propionibacteriales</taxon>
        <taxon>Nocardioidaceae</taxon>
        <taxon>Nocardioides</taxon>
    </lineage>
</organism>
<keyword evidence="4" id="KW-1185">Reference proteome</keyword>
<feature type="transmembrane region" description="Helical" evidence="2">
    <location>
        <begin position="87"/>
        <end position="106"/>
    </location>
</feature>
<dbReference type="RefSeq" id="WP_164512591.1">
    <property type="nucleotide sequence ID" value="NZ_AP019307.1"/>
</dbReference>
<dbReference type="KEGG" id="nbe:Back2_25510"/>
<dbReference type="Proteomes" id="UP000271573">
    <property type="component" value="Chromosome"/>
</dbReference>
<feature type="transmembrane region" description="Helical" evidence="2">
    <location>
        <begin position="112"/>
        <end position="133"/>
    </location>
</feature>
<reference evidence="3 4" key="1">
    <citation type="submission" date="2018-11" db="EMBL/GenBank/DDBJ databases">
        <title>Complete genome sequence of Nocardioides baekrokdamisoli strain KCTC 39748.</title>
        <authorList>
            <person name="Kang S.W."/>
            <person name="Lee K.C."/>
            <person name="Kim K.K."/>
            <person name="Kim J.S."/>
            <person name="Kim D.S."/>
            <person name="Ko S.H."/>
            <person name="Yang S.H."/>
            <person name="Shin Y.K."/>
            <person name="Lee J.S."/>
        </authorList>
    </citation>
    <scope>NUCLEOTIDE SEQUENCE [LARGE SCALE GENOMIC DNA]</scope>
    <source>
        <strain evidence="3 4">KCTC 39748</strain>
    </source>
</reference>
<feature type="compositionally biased region" description="Basic and acidic residues" evidence="1">
    <location>
        <begin position="43"/>
        <end position="54"/>
    </location>
</feature>
<evidence type="ECO:0000256" key="1">
    <source>
        <dbReference type="SAM" id="MobiDB-lite"/>
    </source>
</evidence>
<sequence>MFGRQKPPTVESASSKEGGKGHATPTRKQAEAAAKARAKAPRSRGEKMRADRLKAQAAVRSGDERFLAERDRGPVRKFLRDFIDSKVNIGEILLPCLVLAVALNFFANRSVITFAMLFTLVLALMAAMSLWGLRIAVRRELKQRFPGVSPKGHVYYALMRSTQMRLMRYPKPQVKVGTKLPESYK</sequence>
<protein>
    <recommendedName>
        <fullName evidence="5">DUF3043 domain-containing protein</fullName>
    </recommendedName>
</protein>
<keyword evidence="2" id="KW-0472">Membrane</keyword>
<dbReference type="Pfam" id="PF11241">
    <property type="entry name" value="DUF3043"/>
    <property type="match status" value="1"/>
</dbReference>